<dbReference type="AlphaFoldDB" id="A0A068VRG0"/>
<dbReference type="PATRIC" id="fig|66712.6.peg.1057"/>
<proteinExistence type="predicted"/>
<evidence type="ECO:0000313" key="1">
    <source>
        <dbReference type="EMBL" id="CEP25962.1"/>
    </source>
</evidence>
<dbReference type="KEGG" id="pfre:RM25_1032"/>
<gene>
    <name evidence="1" type="ORF">PFCIRM138_03290</name>
</gene>
<protein>
    <recommendedName>
        <fullName evidence="2">Glycosyltransferase family 1 protein</fullName>
    </recommendedName>
</protein>
<reference evidence="1" key="1">
    <citation type="submission" date="2014-08" db="EMBL/GenBank/DDBJ databases">
        <authorList>
            <person name="Falentin Helene"/>
        </authorList>
    </citation>
    <scope>NUCLEOTIDE SEQUENCE</scope>
</reference>
<organism evidence="1">
    <name type="scientific">Propionibacterium freudenreichii subsp. freudenreichii</name>
    <dbReference type="NCBI Taxonomy" id="66712"/>
    <lineage>
        <taxon>Bacteria</taxon>
        <taxon>Bacillati</taxon>
        <taxon>Actinomycetota</taxon>
        <taxon>Actinomycetes</taxon>
        <taxon>Propionibacteriales</taxon>
        <taxon>Propionibacteriaceae</taxon>
        <taxon>Propionibacterium</taxon>
    </lineage>
</organism>
<evidence type="ECO:0008006" key="2">
    <source>
        <dbReference type="Google" id="ProtNLM"/>
    </source>
</evidence>
<name>A0A068VRG0_PROFF</name>
<dbReference type="SUPFAM" id="SSF53756">
    <property type="entry name" value="UDP-Glycosyltransferase/glycogen phosphorylase"/>
    <property type="match status" value="1"/>
</dbReference>
<sequence length="357" mass="39422">MGIAIKYGAMVDDPIVDDDGKLAIRGGAGALVERLLKIYPGACLVGYEDRQCDGFEMKRDINLDAEKDLVINLDVMDSVGVFQVMHRHGAEPMIMNLQWLPPRHYHHKVNFAAMGLSYALFPTLCSGERTAAEVSELTHRWTIPALANSAQIAWFQPGIRDDLLQPRVDTEVPEVLYPSIHLDAEKHPQQFMQIVTEVAAKVPLQMVARLAPRDLVSLQAMRMSSAKWTTVGPLSADREGYWGTLAHTTAFLSTATAEAYGLEELEALVAGVIGVMPKLPWAEVLVPTGYPYLYNSDAEAAMMLENVLRDPKAARRAIDESAGGSIKDWVFAKHARAAGNEAIENQVKEWFPKALED</sequence>
<dbReference type="GeneID" id="61222178"/>
<dbReference type="RefSeq" id="WP_013161056.1">
    <property type="nucleotide sequence ID" value="NZ_CP010341.1"/>
</dbReference>
<dbReference type="EMBL" id="LM676387">
    <property type="protein sequence ID" value="CEP25962.1"/>
    <property type="molecule type" value="Genomic_DNA"/>
</dbReference>
<accession>A0A068VRG0</accession>